<keyword evidence="5 8" id="KW-0812">Transmembrane</keyword>
<evidence type="ECO:0000256" key="8">
    <source>
        <dbReference type="SAM" id="Phobius"/>
    </source>
</evidence>
<keyword evidence="6 8" id="KW-1133">Transmembrane helix</keyword>
<dbReference type="PROSITE" id="PS01303">
    <property type="entry name" value="BCCT"/>
    <property type="match status" value="1"/>
</dbReference>
<feature type="transmembrane region" description="Helical" evidence="8">
    <location>
        <begin position="151"/>
        <end position="169"/>
    </location>
</feature>
<evidence type="ECO:0000256" key="6">
    <source>
        <dbReference type="ARBA" id="ARBA00022989"/>
    </source>
</evidence>
<feature type="transmembrane region" description="Helical" evidence="8">
    <location>
        <begin position="476"/>
        <end position="495"/>
    </location>
</feature>
<evidence type="ECO:0000256" key="1">
    <source>
        <dbReference type="ARBA" id="ARBA00004651"/>
    </source>
</evidence>
<dbReference type="AlphaFoldDB" id="A0AAE3HKW9"/>
<accession>A0AAE3HKW9</accession>
<dbReference type="InterPro" id="IPR000060">
    <property type="entry name" value="BCCT_transptr"/>
</dbReference>
<keyword evidence="10" id="KW-1185">Reference proteome</keyword>
<comment type="similarity">
    <text evidence="2">Belongs to the BCCT transporter (TC 2.A.15) family.</text>
</comment>
<feature type="transmembrane region" description="Helical" evidence="8">
    <location>
        <begin position="450"/>
        <end position="470"/>
    </location>
</feature>
<keyword evidence="3" id="KW-0813">Transport</keyword>
<feature type="transmembrane region" description="Helical" evidence="8">
    <location>
        <begin position="323"/>
        <end position="341"/>
    </location>
</feature>
<proteinExistence type="inferred from homology"/>
<feature type="transmembrane region" description="Helical" evidence="8">
    <location>
        <begin position="268"/>
        <end position="292"/>
    </location>
</feature>
<comment type="caution">
    <text evidence="9">The sequence shown here is derived from an EMBL/GenBank/DDBJ whole genome shotgun (WGS) entry which is preliminary data.</text>
</comment>
<dbReference type="PANTHER" id="PTHR30047:SF7">
    <property type="entry name" value="HIGH-AFFINITY CHOLINE TRANSPORT PROTEIN"/>
    <property type="match status" value="1"/>
</dbReference>
<evidence type="ECO:0000256" key="5">
    <source>
        <dbReference type="ARBA" id="ARBA00022692"/>
    </source>
</evidence>
<dbReference type="GO" id="GO:0022857">
    <property type="term" value="F:transmembrane transporter activity"/>
    <property type="evidence" value="ECO:0007669"/>
    <property type="project" value="InterPro"/>
</dbReference>
<dbReference type="NCBIfam" id="TIGR00842">
    <property type="entry name" value="bcct"/>
    <property type="match status" value="1"/>
</dbReference>
<keyword evidence="4" id="KW-1003">Cell membrane</keyword>
<feature type="transmembrane region" description="Helical" evidence="8">
    <location>
        <begin position="404"/>
        <end position="423"/>
    </location>
</feature>
<keyword evidence="7 8" id="KW-0472">Membrane</keyword>
<reference evidence="9" key="1">
    <citation type="submission" date="2022-08" db="EMBL/GenBank/DDBJ databases">
        <title>Genomic Encyclopedia of Type Strains, Phase III (KMG-III): the genomes of soil and plant-associated and newly described type strains.</title>
        <authorList>
            <person name="Whitman W."/>
        </authorList>
    </citation>
    <scope>NUCLEOTIDE SEQUENCE</scope>
    <source>
        <strain evidence="9">HMT 1</strain>
    </source>
</reference>
<evidence type="ECO:0000256" key="3">
    <source>
        <dbReference type="ARBA" id="ARBA00022448"/>
    </source>
</evidence>
<dbReference type="InterPro" id="IPR018093">
    <property type="entry name" value="BCCT_CS"/>
</dbReference>
<evidence type="ECO:0000256" key="2">
    <source>
        <dbReference type="ARBA" id="ARBA00005658"/>
    </source>
</evidence>
<feature type="transmembrane region" description="Helical" evidence="8">
    <location>
        <begin position="235"/>
        <end position="256"/>
    </location>
</feature>
<feature type="transmembrane region" description="Helical" evidence="8">
    <location>
        <begin position="353"/>
        <end position="376"/>
    </location>
</feature>
<evidence type="ECO:0000313" key="10">
    <source>
        <dbReference type="Proteomes" id="UP001204445"/>
    </source>
</evidence>
<organism evidence="9 10">
    <name type="scientific">Methylohalomonas lacus</name>
    <dbReference type="NCBI Taxonomy" id="398773"/>
    <lineage>
        <taxon>Bacteria</taxon>
        <taxon>Pseudomonadati</taxon>
        <taxon>Pseudomonadota</taxon>
        <taxon>Gammaproteobacteria</taxon>
        <taxon>Methylohalomonadales</taxon>
        <taxon>Methylohalomonadaceae</taxon>
        <taxon>Methylohalomonas</taxon>
    </lineage>
</organism>
<evidence type="ECO:0000256" key="7">
    <source>
        <dbReference type="ARBA" id="ARBA00023136"/>
    </source>
</evidence>
<feature type="transmembrane region" description="Helical" evidence="8">
    <location>
        <begin position="20"/>
        <end position="41"/>
    </location>
</feature>
<feature type="transmembrane region" description="Helical" evidence="8">
    <location>
        <begin position="53"/>
        <end position="75"/>
    </location>
</feature>
<sequence length="527" mass="57733">MSTPVKTAPLLFFPRTCRPVFIAASIIIFLFILYGTLFTAAAEQQFQTLQESITAYLGWYYILTVTTLLGIVLWLMFSRYGAIRIGRPGEQPRFSLLAWFSMLFSAGMGIGLLFWSIAEPIKHYQSPPTADPATAAAIEEAMQYSFFHWGLHAWAIYVFVALALAYFGFRHGLPLSIRSTLYPLIGERIYGPIGHVVDTFAVFGTLFGVATSLGLGAIQVNAGLHYMFDIPQSSLVQILLISIITALATLSVVLGLHRGIMRLSLFNITMAALLLAFMLFIGPTLYILNLFLESSGRYLQQLVFMSFRTGVTDNSEWTGDWTVFYWGWWLAWSPFVGMFIARVSRGRTIREFICGALLAPTVVGCFWIAVFGGTAINLEVGGAGIGEAVDQGVEMALYATLNELPWANVTALLATIVIVTFFVTSSDSGSLVIDMLTAGGDPNPPKSQRVFWAILEGVVAAILLITGGLAALQTAAIASALPFSLVILLMVVSLIRALRVEPLSHEDEPAAPDIEAVHETPDYERYD</sequence>
<gene>
    <name evidence="9" type="ORF">J2T55_002162</name>
</gene>
<dbReference type="Pfam" id="PF02028">
    <property type="entry name" value="BCCT"/>
    <property type="match status" value="1"/>
</dbReference>
<dbReference type="EMBL" id="JANUCT010000016">
    <property type="protein sequence ID" value="MCS3904129.1"/>
    <property type="molecule type" value="Genomic_DNA"/>
</dbReference>
<evidence type="ECO:0000256" key="4">
    <source>
        <dbReference type="ARBA" id="ARBA00022475"/>
    </source>
</evidence>
<evidence type="ECO:0000313" key="9">
    <source>
        <dbReference type="EMBL" id="MCS3904129.1"/>
    </source>
</evidence>
<protein>
    <submittedName>
        <fullName evidence="9">Choline/glycine/proline betaine transport protein</fullName>
    </submittedName>
</protein>
<comment type="subcellular location">
    <subcellularLocation>
        <location evidence="1">Cell membrane</location>
        <topology evidence="1">Multi-pass membrane protein</topology>
    </subcellularLocation>
</comment>
<dbReference type="PANTHER" id="PTHR30047">
    <property type="entry name" value="HIGH-AFFINITY CHOLINE TRANSPORT PROTEIN-RELATED"/>
    <property type="match status" value="1"/>
</dbReference>
<dbReference type="Proteomes" id="UP001204445">
    <property type="component" value="Unassembled WGS sequence"/>
</dbReference>
<feature type="transmembrane region" description="Helical" evidence="8">
    <location>
        <begin position="189"/>
        <end position="215"/>
    </location>
</feature>
<name>A0AAE3HKW9_9GAMM</name>
<feature type="transmembrane region" description="Helical" evidence="8">
    <location>
        <begin position="96"/>
        <end position="118"/>
    </location>
</feature>
<dbReference type="RefSeq" id="WP_259056435.1">
    <property type="nucleotide sequence ID" value="NZ_JANUCT010000016.1"/>
</dbReference>
<dbReference type="GO" id="GO:0005886">
    <property type="term" value="C:plasma membrane"/>
    <property type="evidence" value="ECO:0007669"/>
    <property type="project" value="UniProtKB-SubCell"/>
</dbReference>